<feature type="signal peptide" evidence="11">
    <location>
        <begin position="1"/>
        <end position="18"/>
    </location>
</feature>
<dbReference type="PANTHER" id="PTHR31169">
    <property type="entry name" value="OS05G0300700 PROTEIN"/>
    <property type="match status" value="1"/>
</dbReference>
<evidence type="ECO:0000256" key="7">
    <source>
        <dbReference type="ARBA" id="ARBA00023015"/>
    </source>
</evidence>
<keyword evidence="14" id="KW-1185">Reference proteome</keyword>
<evidence type="ECO:0000256" key="10">
    <source>
        <dbReference type="SAM" id="MobiDB-lite"/>
    </source>
</evidence>
<evidence type="ECO:0000256" key="3">
    <source>
        <dbReference type="ARBA" id="ARBA00022490"/>
    </source>
</evidence>
<reference evidence="13" key="1">
    <citation type="submission" date="2020-01" db="EMBL/GenBank/DDBJ databases">
        <authorList>
            <person name="Mishra B."/>
        </authorList>
    </citation>
    <scope>NUCLEOTIDE SEQUENCE [LARGE SCALE GENOMIC DNA]</scope>
</reference>
<evidence type="ECO:0000313" key="13">
    <source>
        <dbReference type="EMBL" id="CAA7055552.1"/>
    </source>
</evidence>
<dbReference type="InterPro" id="IPR028942">
    <property type="entry name" value="WHIM1_dom"/>
</dbReference>
<name>A0A6D2L6L7_9BRAS</name>
<sequence>MSMMLMVLMVLMNGEVPFEERMGSCHQCHQKRRGVAGSCVTMISPKQRCPLKFCPACLRGRYGEDAEEASSMTDWVCPRCRGICNCHQCRKNKGLEPTGKLSQEAKENGCSSAAELLAKTNDPNKYVYKRKVKVEDAGQEKPIEKSHDENHAGEGNSSNVARIAPVLEKKEIEEVKLPQGIESVTIFGIEFPSQDVGSVLQFLEFSSAFAKGLNLRERQAESVIRETFAGRSNRSPQHSTVTQTMIQLLTVIREDRGETLDCLSASDDSWFMALGECLAKSDIKLDDFPPEMFQEGIDAYENLDASKRINLLNFLCGEVLDTKLLRNIIKKESKENVKAAKEKNKQVDQKLKDPLAIVSSMSDESEKAFQELQEAIEIKKGDPTLRTSPVVGPDEDGLTLWKLNSYTEEPKYLLQVVGSSSESSPHGKWFSFTSQQKPEIEKYIAFKMMKQALEDEANVIIKKKEDDSD</sequence>
<dbReference type="AlphaFoldDB" id="A0A6D2L6L7"/>
<protein>
    <recommendedName>
        <fullName evidence="12">DDT domain-containing protein</fullName>
    </recommendedName>
</protein>
<dbReference type="InterPro" id="IPR018866">
    <property type="entry name" value="Znf-4CXXC_R1"/>
</dbReference>
<comment type="subcellular location">
    <subcellularLocation>
        <location evidence="2">Cytoplasm</location>
    </subcellularLocation>
    <subcellularLocation>
        <location evidence="1">Nucleus</location>
    </subcellularLocation>
</comment>
<keyword evidence="6" id="KW-0832">Ubl conjugation</keyword>
<dbReference type="PANTHER" id="PTHR31169:SF8">
    <property type="entry name" value="ZINC-FINGER DOMAIN OF MONOAMINE-OXIDASE A REPRESSOR R1 PROTEIN"/>
    <property type="match status" value="1"/>
</dbReference>
<evidence type="ECO:0000256" key="11">
    <source>
        <dbReference type="SAM" id="SignalP"/>
    </source>
</evidence>
<dbReference type="GO" id="GO:0005737">
    <property type="term" value="C:cytoplasm"/>
    <property type="evidence" value="ECO:0007669"/>
    <property type="project" value="UniProtKB-SubCell"/>
</dbReference>
<keyword evidence="3" id="KW-0963">Cytoplasm</keyword>
<organism evidence="13 14">
    <name type="scientific">Microthlaspi erraticum</name>
    <dbReference type="NCBI Taxonomy" id="1685480"/>
    <lineage>
        <taxon>Eukaryota</taxon>
        <taxon>Viridiplantae</taxon>
        <taxon>Streptophyta</taxon>
        <taxon>Embryophyta</taxon>
        <taxon>Tracheophyta</taxon>
        <taxon>Spermatophyta</taxon>
        <taxon>Magnoliopsida</taxon>
        <taxon>eudicotyledons</taxon>
        <taxon>Gunneridae</taxon>
        <taxon>Pentapetalae</taxon>
        <taxon>rosids</taxon>
        <taxon>malvids</taxon>
        <taxon>Brassicales</taxon>
        <taxon>Brassicaceae</taxon>
        <taxon>Coluteocarpeae</taxon>
        <taxon>Microthlaspi</taxon>
    </lineage>
</organism>
<keyword evidence="9" id="KW-0539">Nucleus</keyword>
<evidence type="ECO:0000256" key="9">
    <source>
        <dbReference type="ARBA" id="ARBA00023242"/>
    </source>
</evidence>
<dbReference type="InterPro" id="IPR040221">
    <property type="entry name" value="CDCA7/CDA7L"/>
</dbReference>
<gene>
    <name evidence="13" type="ORF">MERR_LOCUS42788</name>
</gene>
<dbReference type="GO" id="GO:0006355">
    <property type="term" value="P:regulation of DNA-templated transcription"/>
    <property type="evidence" value="ECO:0007669"/>
    <property type="project" value="InterPro"/>
</dbReference>
<dbReference type="InterPro" id="IPR018501">
    <property type="entry name" value="DDT_dom"/>
</dbReference>
<dbReference type="SMART" id="SM00571">
    <property type="entry name" value="DDT"/>
    <property type="match status" value="1"/>
</dbReference>
<feature type="domain" description="DDT" evidence="12">
    <location>
        <begin position="193"/>
        <end position="258"/>
    </location>
</feature>
<proteinExistence type="predicted"/>
<feature type="region of interest" description="Disordered" evidence="10">
    <location>
        <begin position="137"/>
        <end position="161"/>
    </location>
</feature>
<dbReference type="Pfam" id="PF15612">
    <property type="entry name" value="WHIM1"/>
    <property type="match status" value="1"/>
</dbReference>
<comment type="caution">
    <text evidence="13">The sequence shown here is derived from an EMBL/GenBank/DDBJ whole genome shotgun (WGS) entry which is preliminary data.</text>
</comment>
<dbReference type="Proteomes" id="UP000467841">
    <property type="component" value="Unassembled WGS sequence"/>
</dbReference>
<accession>A0A6D2L6L7</accession>
<evidence type="ECO:0000256" key="1">
    <source>
        <dbReference type="ARBA" id="ARBA00004123"/>
    </source>
</evidence>
<evidence type="ECO:0000256" key="8">
    <source>
        <dbReference type="ARBA" id="ARBA00023163"/>
    </source>
</evidence>
<feature type="compositionally biased region" description="Basic and acidic residues" evidence="10">
    <location>
        <begin position="137"/>
        <end position="152"/>
    </location>
</feature>
<evidence type="ECO:0000259" key="12">
    <source>
        <dbReference type="PROSITE" id="PS50827"/>
    </source>
</evidence>
<dbReference type="EMBL" id="CACVBM020001607">
    <property type="protein sequence ID" value="CAA7055552.1"/>
    <property type="molecule type" value="Genomic_DNA"/>
</dbReference>
<evidence type="ECO:0000256" key="6">
    <source>
        <dbReference type="ARBA" id="ARBA00022843"/>
    </source>
</evidence>
<dbReference type="GO" id="GO:0005634">
    <property type="term" value="C:nucleus"/>
    <property type="evidence" value="ECO:0007669"/>
    <property type="project" value="UniProtKB-SubCell"/>
</dbReference>
<evidence type="ECO:0000313" key="14">
    <source>
        <dbReference type="Proteomes" id="UP000467841"/>
    </source>
</evidence>
<keyword evidence="4" id="KW-1017">Isopeptide bond</keyword>
<evidence type="ECO:0000256" key="2">
    <source>
        <dbReference type="ARBA" id="ARBA00004496"/>
    </source>
</evidence>
<keyword evidence="7" id="KW-0805">Transcription regulation</keyword>
<dbReference type="Pfam" id="PF10497">
    <property type="entry name" value="zf-4CXXC_R1"/>
    <property type="match status" value="1"/>
</dbReference>
<evidence type="ECO:0000256" key="5">
    <source>
        <dbReference type="ARBA" id="ARBA00022553"/>
    </source>
</evidence>
<keyword evidence="5" id="KW-0597">Phosphoprotein</keyword>
<evidence type="ECO:0000256" key="4">
    <source>
        <dbReference type="ARBA" id="ARBA00022499"/>
    </source>
</evidence>
<dbReference type="PROSITE" id="PS50827">
    <property type="entry name" value="DDT"/>
    <property type="match status" value="1"/>
</dbReference>
<keyword evidence="8" id="KW-0804">Transcription</keyword>
<keyword evidence="11" id="KW-0732">Signal</keyword>
<feature type="chain" id="PRO_5025660994" description="DDT domain-containing protein" evidence="11">
    <location>
        <begin position="19"/>
        <end position="469"/>
    </location>
</feature>
<dbReference type="OrthoDB" id="298344at2759"/>